<dbReference type="Gene3D" id="3.30.1310.10">
    <property type="entry name" value="Nucleoid-associated protein YbaB-like domain"/>
    <property type="match status" value="1"/>
</dbReference>
<gene>
    <name evidence="1" type="ORF">Ate02nite_83460</name>
</gene>
<dbReference type="InterPro" id="IPR004401">
    <property type="entry name" value="YbaB/EbfC"/>
</dbReference>
<accession>A0A919NX90</accession>
<dbReference type="InterPro" id="IPR036894">
    <property type="entry name" value="YbaB-like_sf"/>
</dbReference>
<protein>
    <recommendedName>
        <fullName evidence="3">YbaB/EbfC DNA-binding family protein</fullName>
    </recommendedName>
</protein>
<sequence>MSSPLHNQIEQAYAEMERQRLALEDVQSELAGTSTTVTSKNRALTVTVDARGAVTGIKFLTSGYRTMAGPELAALLVETMETARDEAMAKTVASFQSILPDSLPLRDMMEGRVDFDGILNDALKYTDGAP</sequence>
<dbReference type="AlphaFoldDB" id="A0A919NX90"/>
<dbReference type="RefSeq" id="WP_203813434.1">
    <property type="nucleotide sequence ID" value="NZ_BOMY01000053.1"/>
</dbReference>
<organism evidence="1 2">
    <name type="scientific">Paractinoplanes tereljensis</name>
    <dbReference type="NCBI Taxonomy" id="571912"/>
    <lineage>
        <taxon>Bacteria</taxon>
        <taxon>Bacillati</taxon>
        <taxon>Actinomycetota</taxon>
        <taxon>Actinomycetes</taxon>
        <taxon>Micromonosporales</taxon>
        <taxon>Micromonosporaceae</taxon>
        <taxon>Paractinoplanes</taxon>
    </lineage>
</organism>
<evidence type="ECO:0008006" key="3">
    <source>
        <dbReference type="Google" id="ProtNLM"/>
    </source>
</evidence>
<dbReference type="Proteomes" id="UP000623608">
    <property type="component" value="Unassembled WGS sequence"/>
</dbReference>
<comment type="caution">
    <text evidence="1">The sequence shown here is derived from an EMBL/GenBank/DDBJ whole genome shotgun (WGS) entry which is preliminary data.</text>
</comment>
<dbReference type="GO" id="GO:0003677">
    <property type="term" value="F:DNA binding"/>
    <property type="evidence" value="ECO:0007669"/>
    <property type="project" value="InterPro"/>
</dbReference>
<evidence type="ECO:0000313" key="2">
    <source>
        <dbReference type="Proteomes" id="UP000623608"/>
    </source>
</evidence>
<reference evidence="1" key="1">
    <citation type="submission" date="2021-01" db="EMBL/GenBank/DDBJ databases">
        <title>Whole genome shotgun sequence of Actinoplanes tereljensis NBRC 105297.</title>
        <authorList>
            <person name="Komaki H."/>
            <person name="Tamura T."/>
        </authorList>
    </citation>
    <scope>NUCLEOTIDE SEQUENCE</scope>
    <source>
        <strain evidence="1">NBRC 105297</strain>
    </source>
</reference>
<keyword evidence="2" id="KW-1185">Reference proteome</keyword>
<dbReference type="Pfam" id="PF02575">
    <property type="entry name" value="YbaB_DNA_bd"/>
    <property type="match status" value="1"/>
</dbReference>
<dbReference type="EMBL" id="BOMY01000053">
    <property type="protein sequence ID" value="GIF25616.1"/>
    <property type="molecule type" value="Genomic_DNA"/>
</dbReference>
<name>A0A919NX90_9ACTN</name>
<proteinExistence type="predicted"/>
<evidence type="ECO:0000313" key="1">
    <source>
        <dbReference type="EMBL" id="GIF25616.1"/>
    </source>
</evidence>